<dbReference type="KEGG" id="sqz:FQU76_28420"/>
<protein>
    <submittedName>
        <fullName evidence="1">Uncharacterized protein</fullName>
    </submittedName>
</protein>
<keyword evidence="2" id="KW-1185">Reference proteome</keyword>
<accession>A0A5B8JIU2</accession>
<dbReference type="AlphaFoldDB" id="A0A5B8JIU2"/>
<reference evidence="1 2" key="1">
    <citation type="submission" date="2019-07" db="EMBL/GenBank/DDBJ databases">
        <authorList>
            <person name="Zhu P."/>
        </authorList>
    </citation>
    <scope>NUCLEOTIDE SEQUENCE [LARGE SCALE GENOMIC DNA]</scope>
    <source>
        <strain evidence="1 2">SSL-25</strain>
    </source>
</reference>
<dbReference type="OrthoDB" id="9978452at2"/>
<dbReference type="Proteomes" id="UP000320580">
    <property type="component" value="Chromosome"/>
</dbReference>
<evidence type="ECO:0000313" key="2">
    <source>
        <dbReference type="Proteomes" id="UP000320580"/>
    </source>
</evidence>
<sequence>MVTMATRDGGSIAVTRVGDEMDFHVRDREGRTVATVTRGAREGARLLALARLVVARRTPLPVS</sequence>
<evidence type="ECO:0000313" key="1">
    <source>
        <dbReference type="EMBL" id="QDY79811.1"/>
    </source>
</evidence>
<proteinExistence type="predicted"/>
<name>A0A5B8JIU2_9ACTN</name>
<dbReference type="EMBL" id="CP042266">
    <property type="protein sequence ID" value="QDY79811.1"/>
    <property type="molecule type" value="Genomic_DNA"/>
</dbReference>
<gene>
    <name evidence="1" type="ORF">FQU76_28420</name>
</gene>
<organism evidence="1 2">
    <name type="scientific">Streptomyces qinzhouensis</name>
    <dbReference type="NCBI Taxonomy" id="2599401"/>
    <lineage>
        <taxon>Bacteria</taxon>
        <taxon>Bacillati</taxon>
        <taxon>Actinomycetota</taxon>
        <taxon>Actinomycetes</taxon>
        <taxon>Kitasatosporales</taxon>
        <taxon>Streptomycetaceae</taxon>
        <taxon>Streptomyces</taxon>
    </lineage>
</organism>